<sequence>MDSVLRQREPSCPCPRQNHRNPCWQHNTPSLFKQVEDCLRIELLDALDPQSCANLAAASHYFPTHFVTLPYLSYQINKHYGPSSSSVIRFDLKERANIVYVARKLAGRPGLWDPWVSFLCSARIIDEMETKNTTATAPASGGQPVFVKTVTDSDMAKMRQQMQRWNKAAKKRGGDARQYGLDCPTVIAQFFLICGFIKPSLRTWLMKDCYRCINRGGTCVNGEPRLASQCSHYWCANCGMIPRYDIHRRFVKRCGFALDFCHNTRELPSELQKWLDSTAFQTTHLEEGNVSYELSNLQRQANARVAAAAAWPRNEAKRQSRKRKADGEESQGAGEGEGEGGDRPDEPAVWITGSLVKDNGMFTSLDVYVLETTDVDKWKAEPQQKVDEPELPLNEVPDIPPSSHPYLSSFRTREAREVIAFMTGVKGRVSAISDAALWYNRDTDISGSGTTITIDDQ</sequence>
<protein>
    <submittedName>
        <fullName evidence="2">Uncharacterized protein</fullName>
    </submittedName>
</protein>
<feature type="region of interest" description="Disordered" evidence="1">
    <location>
        <begin position="305"/>
        <end position="348"/>
    </location>
</feature>
<gene>
    <name evidence="2" type="ORF">Vbra_6619</name>
</gene>
<organism evidence="2 3">
    <name type="scientific">Vitrella brassicaformis (strain CCMP3155)</name>
    <dbReference type="NCBI Taxonomy" id="1169540"/>
    <lineage>
        <taxon>Eukaryota</taxon>
        <taxon>Sar</taxon>
        <taxon>Alveolata</taxon>
        <taxon>Colpodellida</taxon>
        <taxon>Vitrellaceae</taxon>
        <taxon>Vitrella</taxon>
    </lineage>
</organism>
<keyword evidence="3" id="KW-1185">Reference proteome</keyword>
<dbReference type="InParanoid" id="A0A0G4H5S1"/>
<dbReference type="Proteomes" id="UP000041254">
    <property type="component" value="Unassembled WGS sequence"/>
</dbReference>
<dbReference type="VEuPathDB" id="CryptoDB:Vbra_6619"/>
<dbReference type="AlphaFoldDB" id="A0A0G4H5S1"/>
<evidence type="ECO:0000313" key="2">
    <source>
        <dbReference type="EMBL" id="CEM39187.1"/>
    </source>
</evidence>
<evidence type="ECO:0000256" key="1">
    <source>
        <dbReference type="SAM" id="MobiDB-lite"/>
    </source>
</evidence>
<name>A0A0G4H5S1_VITBC</name>
<dbReference type="EMBL" id="CDMY01001028">
    <property type="protein sequence ID" value="CEM39187.1"/>
    <property type="molecule type" value="Genomic_DNA"/>
</dbReference>
<accession>A0A0G4H5S1</accession>
<reference evidence="2 3" key="1">
    <citation type="submission" date="2014-11" db="EMBL/GenBank/DDBJ databases">
        <authorList>
            <person name="Zhu J."/>
            <person name="Qi W."/>
            <person name="Song R."/>
        </authorList>
    </citation>
    <scope>NUCLEOTIDE SEQUENCE [LARGE SCALE GENOMIC DNA]</scope>
</reference>
<evidence type="ECO:0000313" key="3">
    <source>
        <dbReference type="Proteomes" id="UP000041254"/>
    </source>
</evidence>
<proteinExistence type="predicted"/>